<comment type="caution">
    <text evidence="2">The sequence shown here is derived from an EMBL/GenBank/DDBJ whole genome shotgun (WGS) entry which is preliminary data.</text>
</comment>
<dbReference type="Gene3D" id="3.40.190.10">
    <property type="entry name" value="Periplasmic binding protein-like II"/>
    <property type="match status" value="1"/>
</dbReference>
<keyword evidence="3" id="KW-1185">Reference proteome</keyword>
<proteinExistence type="inferred from homology"/>
<dbReference type="InterPro" id="IPR005064">
    <property type="entry name" value="BUG"/>
</dbReference>
<evidence type="ECO:0000313" key="3">
    <source>
        <dbReference type="Proteomes" id="UP000599109"/>
    </source>
</evidence>
<dbReference type="PANTHER" id="PTHR42928">
    <property type="entry name" value="TRICARBOXYLATE-BINDING PROTEIN"/>
    <property type="match status" value="1"/>
</dbReference>
<evidence type="ECO:0008006" key="4">
    <source>
        <dbReference type="Google" id="ProtNLM"/>
    </source>
</evidence>
<dbReference type="Gene3D" id="3.40.190.150">
    <property type="entry name" value="Bordetella uptake gene, domain 1"/>
    <property type="match status" value="1"/>
</dbReference>
<name>A0A936YWG0_9BURK</name>
<protein>
    <recommendedName>
        <fullName evidence="4">Tripartite tricarboxylate transporter substrate binding protein</fullName>
    </recommendedName>
</protein>
<dbReference type="RefSeq" id="WP_201672671.1">
    <property type="nucleotide sequence ID" value="NZ_JAEQNE010000001.1"/>
</dbReference>
<accession>A0A936YWG0</accession>
<reference evidence="2 3" key="1">
    <citation type="journal article" date="2017" name="Int. J. Syst. Evol. Microbiol.">
        <title>Ramlibacter monticola sp. nov., isolated from forest soil.</title>
        <authorList>
            <person name="Chaudhary D.K."/>
            <person name="Kim J."/>
        </authorList>
    </citation>
    <scope>NUCLEOTIDE SEQUENCE [LARGE SCALE GENOMIC DNA]</scope>
    <source>
        <strain evidence="2 3">KACC 19175</strain>
    </source>
</reference>
<organism evidence="2 3">
    <name type="scientific">Ramlibacter monticola</name>
    <dbReference type="NCBI Taxonomy" id="1926872"/>
    <lineage>
        <taxon>Bacteria</taxon>
        <taxon>Pseudomonadati</taxon>
        <taxon>Pseudomonadota</taxon>
        <taxon>Betaproteobacteria</taxon>
        <taxon>Burkholderiales</taxon>
        <taxon>Comamonadaceae</taxon>
        <taxon>Ramlibacter</taxon>
    </lineage>
</organism>
<dbReference type="Pfam" id="PF03401">
    <property type="entry name" value="TctC"/>
    <property type="match status" value="1"/>
</dbReference>
<comment type="similarity">
    <text evidence="1">Belongs to the UPF0065 (bug) family.</text>
</comment>
<sequence length="135" mass="14512">MSGVRQCFQLGSRDRRLLALALTPVLEGKLVALGVSSARRSGMLPDVPTIAEAGVGGLEDTIWYGVWAPAGTDHEMVDELSRDITRALAAPDVRERLTRSGAEAMSMTPAEFTRFVRSEMEGATRVVKAAGIKPQ</sequence>
<evidence type="ECO:0000256" key="1">
    <source>
        <dbReference type="ARBA" id="ARBA00006987"/>
    </source>
</evidence>
<gene>
    <name evidence="2" type="ORF">JJ685_02960</name>
</gene>
<dbReference type="AlphaFoldDB" id="A0A936YWG0"/>
<evidence type="ECO:0000313" key="2">
    <source>
        <dbReference type="EMBL" id="MBL0390096.1"/>
    </source>
</evidence>
<dbReference type="EMBL" id="JAEQNE010000001">
    <property type="protein sequence ID" value="MBL0390096.1"/>
    <property type="molecule type" value="Genomic_DNA"/>
</dbReference>
<dbReference type="PANTHER" id="PTHR42928:SF5">
    <property type="entry name" value="BLR1237 PROTEIN"/>
    <property type="match status" value="1"/>
</dbReference>
<dbReference type="InterPro" id="IPR042100">
    <property type="entry name" value="Bug_dom1"/>
</dbReference>
<dbReference type="Proteomes" id="UP000599109">
    <property type="component" value="Unassembled WGS sequence"/>
</dbReference>